<feature type="non-terminal residue" evidence="1">
    <location>
        <position position="1"/>
    </location>
</feature>
<dbReference type="Gene3D" id="3.30.1520.10">
    <property type="entry name" value="Phox-like domain"/>
    <property type="match status" value="1"/>
</dbReference>
<dbReference type="EMBL" id="JH971399">
    <property type="protein sequence ID" value="EKM76833.1"/>
    <property type="molecule type" value="Genomic_DNA"/>
</dbReference>
<dbReference type="Proteomes" id="UP000008493">
    <property type="component" value="Unassembled WGS sequence"/>
</dbReference>
<dbReference type="InterPro" id="IPR036871">
    <property type="entry name" value="PX_dom_sf"/>
</dbReference>
<organism evidence="1 2">
    <name type="scientific">Agaricus bisporus var. burnettii (strain JB137-S8 / ATCC MYA-4627 / FGSC 10392)</name>
    <name type="common">White button mushroom</name>
    <dbReference type="NCBI Taxonomy" id="597362"/>
    <lineage>
        <taxon>Eukaryota</taxon>
        <taxon>Fungi</taxon>
        <taxon>Dikarya</taxon>
        <taxon>Basidiomycota</taxon>
        <taxon>Agaricomycotina</taxon>
        <taxon>Agaricomycetes</taxon>
        <taxon>Agaricomycetidae</taxon>
        <taxon>Agaricales</taxon>
        <taxon>Agaricineae</taxon>
        <taxon>Agaricaceae</taxon>
        <taxon>Agaricus</taxon>
    </lineage>
</organism>
<evidence type="ECO:0000313" key="1">
    <source>
        <dbReference type="EMBL" id="EKM76833.1"/>
    </source>
</evidence>
<feature type="non-terminal residue" evidence="1">
    <location>
        <position position="78"/>
    </location>
</feature>
<dbReference type="OrthoDB" id="5227681at2759"/>
<name>K5X124_AGABU</name>
<gene>
    <name evidence="1" type="ORF">AGABI1DRAFT_16159</name>
</gene>
<dbReference type="OMA" id="IHAFKLR"/>
<proteinExistence type="predicted"/>
<dbReference type="RefSeq" id="XP_007332405.1">
    <property type="nucleotide sequence ID" value="XM_007332343.1"/>
</dbReference>
<dbReference type="HOGENOM" id="CLU_2628426_0_0_1"/>
<dbReference type="GO" id="GO:0035091">
    <property type="term" value="F:phosphatidylinositol binding"/>
    <property type="evidence" value="ECO:0007669"/>
    <property type="project" value="InterPro"/>
</dbReference>
<dbReference type="GeneID" id="18828686"/>
<evidence type="ECO:0008006" key="3">
    <source>
        <dbReference type="Google" id="ProtNLM"/>
    </source>
</evidence>
<reference evidence="2" key="1">
    <citation type="journal article" date="2012" name="Proc. Natl. Acad. Sci. U.S.A.">
        <title>Genome sequence of the button mushroom Agaricus bisporus reveals mechanisms governing adaptation to a humic-rich ecological niche.</title>
        <authorList>
            <person name="Morin E."/>
            <person name="Kohler A."/>
            <person name="Baker A.R."/>
            <person name="Foulongne-Oriol M."/>
            <person name="Lombard V."/>
            <person name="Nagy L.G."/>
            <person name="Ohm R.A."/>
            <person name="Patyshakuliyeva A."/>
            <person name="Brun A."/>
            <person name="Aerts A.L."/>
            <person name="Bailey A.M."/>
            <person name="Billette C."/>
            <person name="Coutinho P.M."/>
            <person name="Deakin G."/>
            <person name="Doddapaneni H."/>
            <person name="Floudas D."/>
            <person name="Grimwood J."/>
            <person name="Hilden K."/>
            <person name="Kuees U."/>
            <person name="LaButti K.M."/>
            <person name="Lapidus A."/>
            <person name="Lindquist E.A."/>
            <person name="Lucas S.M."/>
            <person name="Murat C."/>
            <person name="Riley R.W."/>
            <person name="Salamov A.A."/>
            <person name="Schmutz J."/>
            <person name="Subramanian V."/>
            <person name="Woesten H.A.B."/>
            <person name="Xu J."/>
            <person name="Eastwood D.C."/>
            <person name="Foster G.D."/>
            <person name="Sonnenberg A.S."/>
            <person name="Cullen D."/>
            <person name="de Vries R.P."/>
            <person name="Lundell T."/>
            <person name="Hibbett D.S."/>
            <person name="Henrissat B."/>
            <person name="Burton K.S."/>
            <person name="Kerrigan R.W."/>
            <person name="Challen M.P."/>
            <person name="Grigoriev I.V."/>
            <person name="Martin F."/>
        </authorList>
    </citation>
    <scope>NUCLEOTIDE SEQUENCE [LARGE SCALE GENOMIC DNA]</scope>
    <source>
        <strain evidence="2">JB137-S8 / ATCC MYA-4627 / FGSC 10392</strain>
    </source>
</reference>
<dbReference type="InParanoid" id="K5X124"/>
<accession>K5X124</accession>
<evidence type="ECO:0000313" key="2">
    <source>
        <dbReference type="Proteomes" id="UP000008493"/>
    </source>
</evidence>
<dbReference type="KEGG" id="abp:AGABI1DRAFT16159"/>
<dbReference type="AlphaFoldDB" id="K5X124"/>
<sequence>IEEMYSILQSFLEIVVRNLQTHGTQHTLALFVNSLMYNQTKIHAFKLRHSVTTRRCYSDFEALRGILEHRSTHVNTPP</sequence>
<protein>
    <recommendedName>
        <fullName evidence="3">PX domain-containing protein</fullName>
    </recommendedName>
</protein>
<keyword evidence="2" id="KW-1185">Reference proteome</keyword>
<dbReference type="STRING" id="597362.K5X124"/>